<dbReference type="EMBL" id="JABERH010000029">
    <property type="protein sequence ID" value="NNH39426.1"/>
    <property type="molecule type" value="Genomic_DNA"/>
</dbReference>
<name>A0A241VIN6_9GAMM</name>
<reference evidence="3 4" key="1">
    <citation type="submission" date="2020-04" db="EMBL/GenBank/DDBJ databases">
        <title>Acinetobacter Taxon 24.</title>
        <authorList>
            <person name="Nemec A."/>
            <person name="Radolfova-Krizova L."/>
            <person name="Higgins P.G."/>
            <person name="Spanelova P."/>
        </authorList>
    </citation>
    <scope>NUCLEOTIDE SEQUENCE [LARGE SCALE GENOMIC DNA]</scope>
    <source>
        <strain evidence="1 3">ANC 4280</strain>
        <strain evidence="2 4">ANC 5380</strain>
    </source>
</reference>
<dbReference type="Proteomes" id="UP000532147">
    <property type="component" value="Unassembled WGS sequence"/>
</dbReference>
<proteinExistence type="predicted"/>
<dbReference type="RefSeq" id="WP_086193522.1">
    <property type="nucleotide sequence ID" value="NZ_JABERH010000029.1"/>
</dbReference>
<evidence type="ECO:0000313" key="4">
    <source>
        <dbReference type="Proteomes" id="UP000569202"/>
    </source>
</evidence>
<organism evidence="2 4">
    <name type="scientific">Acinetobacter terrae</name>
    <dbReference type="NCBI Taxonomy" id="2731247"/>
    <lineage>
        <taxon>Bacteria</taxon>
        <taxon>Pseudomonadati</taxon>
        <taxon>Pseudomonadota</taxon>
        <taxon>Gammaproteobacteria</taxon>
        <taxon>Moraxellales</taxon>
        <taxon>Moraxellaceae</taxon>
        <taxon>Acinetobacter</taxon>
        <taxon>Acinetobacter Taxon 24</taxon>
    </lineage>
</organism>
<accession>A0A241VIN6</accession>
<dbReference type="EMBL" id="JABERL010000001">
    <property type="protein sequence ID" value="NNH76302.1"/>
    <property type="molecule type" value="Genomic_DNA"/>
</dbReference>
<accession>A0A7Y2RCT5</accession>
<evidence type="ECO:0000313" key="1">
    <source>
        <dbReference type="EMBL" id="NNH39426.1"/>
    </source>
</evidence>
<dbReference type="AlphaFoldDB" id="A0A241VIN6"/>
<evidence type="ECO:0000313" key="3">
    <source>
        <dbReference type="Proteomes" id="UP000532147"/>
    </source>
</evidence>
<sequence length="74" mass="8493">MNKDFKAKTYIVDEHLEDTLTWLCHHQDSFDSFTYDAITQELAVNHANGMDIIRVGDYLNASYGILITAHNFAE</sequence>
<evidence type="ECO:0000313" key="2">
    <source>
        <dbReference type="EMBL" id="NNH76302.1"/>
    </source>
</evidence>
<dbReference type="Proteomes" id="UP000569202">
    <property type="component" value="Unassembled WGS sequence"/>
</dbReference>
<comment type="caution">
    <text evidence="2">The sequence shown here is derived from an EMBL/GenBank/DDBJ whole genome shotgun (WGS) entry which is preliminary data.</text>
</comment>
<gene>
    <name evidence="1" type="ORF">HLH11_12440</name>
    <name evidence="2" type="ORF">HLH17_01070</name>
</gene>
<protein>
    <submittedName>
        <fullName evidence="2">Uncharacterized protein</fullName>
    </submittedName>
</protein>